<dbReference type="InterPro" id="IPR011576">
    <property type="entry name" value="Pyridox_Oxase_N"/>
</dbReference>
<dbReference type="Pfam" id="PF01243">
    <property type="entry name" value="PNPOx_N"/>
    <property type="match status" value="1"/>
</dbReference>
<dbReference type="InterPro" id="IPR012349">
    <property type="entry name" value="Split_barrel_FMN-bd"/>
</dbReference>
<sequence length="129" mass="13995">MLTEQMKSLVKGGKCLVATAGKDGWPNIGPKGSVMLVDDSTLAFGEVTGKQTYQNLVENPKVAIAVMDYEQRVGYRFTGTAKLETEGPLFEQFAQRFAAMNLPRPVAAVKVKIESVYDLGIQNPGGKIE</sequence>
<dbReference type="Gene3D" id="2.30.110.10">
    <property type="entry name" value="Electron Transport, Fmn-binding Protein, Chain A"/>
    <property type="match status" value="1"/>
</dbReference>
<feature type="domain" description="Pyridoxamine 5'-phosphate oxidase N-terminal" evidence="1">
    <location>
        <begin position="3"/>
        <end position="118"/>
    </location>
</feature>
<evidence type="ECO:0000313" key="3">
    <source>
        <dbReference type="Proteomes" id="UP000078532"/>
    </source>
</evidence>
<accession>A0A1B7LGH6</accession>
<dbReference type="EMBL" id="LYVF01000085">
    <property type="protein sequence ID" value="OAT85024.1"/>
    <property type="molecule type" value="Genomic_DNA"/>
</dbReference>
<evidence type="ECO:0000259" key="1">
    <source>
        <dbReference type="Pfam" id="PF01243"/>
    </source>
</evidence>
<protein>
    <recommendedName>
        <fullName evidence="1">Pyridoxamine 5'-phosphate oxidase N-terminal domain-containing protein</fullName>
    </recommendedName>
</protein>
<keyword evidence="3" id="KW-1185">Reference proteome</keyword>
<organism evidence="2 3">
    <name type="scientific">Desulfotomaculum copahuensis</name>
    <dbReference type="NCBI Taxonomy" id="1838280"/>
    <lineage>
        <taxon>Bacteria</taxon>
        <taxon>Bacillati</taxon>
        <taxon>Bacillota</taxon>
        <taxon>Clostridia</taxon>
        <taxon>Eubacteriales</taxon>
        <taxon>Desulfotomaculaceae</taxon>
        <taxon>Desulfotomaculum</taxon>
    </lineage>
</organism>
<dbReference type="STRING" id="1838280.A6M21_07130"/>
<name>A0A1B7LGH6_9FIRM</name>
<dbReference type="PANTHER" id="PTHR40660">
    <property type="entry name" value="5'-PHOSPHATE OXIDASE PUTATIVE DOMAIN-CONTAINING PROTEIN-RELATED"/>
    <property type="match status" value="1"/>
</dbReference>
<dbReference type="Proteomes" id="UP000078532">
    <property type="component" value="Unassembled WGS sequence"/>
</dbReference>
<evidence type="ECO:0000313" key="2">
    <source>
        <dbReference type="EMBL" id="OAT85024.1"/>
    </source>
</evidence>
<comment type="caution">
    <text evidence="2">The sequence shown here is derived from an EMBL/GenBank/DDBJ whole genome shotgun (WGS) entry which is preliminary data.</text>
</comment>
<dbReference type="AlphaFoldDB" id="A0A1B7LGH6"/>
<dbReference type="SUPFAM" id="SSF50475">
    <property type="entry name" value="FMN-binding split barrel"/>
    <property type="match status" value="1"/>
</dbReference>
<gene>
    <name evidence="2" type="ORF">A6M21_07130</name>
</gene>
<reference evidence="2 3" key="1">
    <citation type="submission" date="2016-04" db="EMBL/GenBank/DDBJ databases">
        <authorList>
            <person name="Evans L.H."/>
            <person name="Alamgir A."/>
            <person name="Owens N."/>
            <person name="Weber N.D."/>
            <person name="Virtaneva K."/>
            <person name="Barbian K."/>
            <person name="Babar A."/>
            <person name="Rosenke K."/>
        </authorList>
    </citation>
    <scope>NUCLEOTIDE SEQUENCE [LARGE SCALE GENOMIC DNA]</scope>
    <source>
        <strain evidence="2 3">LMa1</strain>
    </source>
</reference>
<proteinExistence type="predicted"/>
<dbReference type="PANTHER" id="PTHR40660:SF1">
    <property type="entry name" value="5'-PHOSPHATE OXIDASE PUTATIVE DOMAIN-CONTAINING PROTEIN-RELATED"/>
    <property type="match status" value="1"/>
</dbReference>